<feature type="compositionally biased region" description="Basic residues" evidence="8">
    <location>
        <begin position="387"/>
        <end position="399"/>
    </location>
</feature>
<dbReference type="PANTHER" id="PTHR23253:SF9">
    <property type="entry name" value="EUKARYOTIC TRANSLATION INITIATION FACTOR 4 GAMMA 2"/>
    <property type="match status" value="1"/>
</dbReference>
<keyword evidence="7" id="KW-0648">Protein biosynthesis</keyword>
<dbReference type="PANTHER" id="PTHR23253">
    <property type="entry name" value="EUKARYOTIC TRANSLATION INITIATION FACTOR 4 GAMMA"/>
    <property type="match status" value="1"/>
</dbReference>
<comment type="caution">
    <text evidence="10">The sequence shown here is derived from an EMBL/GenBank/DDBJ whole genome shotgun (WGS) entry which is preliminary data.</text>
</comment>
<feature type="compositionally biased region" description="Basic and acidic residues" evidence="8">
    <location>
        <begin position="1274"/>
        <end position="1283"/>
    </location>
</feature>
<dbReference type="Pfam" id="PF02854">
    <property type="entry name" value="MIF4G"/>
    <property type="match status" value="1"/>
</dbReference>
<keyword evidence="4 10" id="KW-0396">Initiation factor</keyword>
<feature type="region of interest" description="Disordered" evidence="8">
    <location>
        <begin position="482"/>
        <end position="705"/>
    </location>
</feature>
<evidence type="ECO:0000256" key="3">
    <source>
        <dbReference type="ARBA" id="ARBA00022490"/>
    </source>
</evidence>
<evidence type="ECO:0000256" key="6">
    <source>
        <dbReference type="ARBA" id="ARBA00022884"/>
    </source>
</evidence>
<dbReference type="InterPro" id="IPR016024">
    <property type="entry name" value="ARM-type_fold"/>
</dbReference>
<accession>A0A068RYW6</accession>
<feature type="compositionally biased region" description="Basic residues" evidence="8">
    <location>
        <begin position="353"/>
        <end position="372"/>
    </location>
</feature>
<feature type="compositionally biased region" description="Basic and acidic residues" evidence="8">
    <location>
        <begin position="550"/>
        <end position="654"/>
    </location>
</feature>
<feature type="region of interest" description="Disordered" evidence="8">
    <location>
        <begin position="1145"/>
        <end position="1283"/>
    </location>
</feature>
<feature type="compositionally biased region" description="Polar residues" evidence="8">
    <location>
        <begin position="207"/>
        <end position="218"/>
    </location>
</feature>
<feature type="compositionally biased region" description="Polar residues" evidence="8">
    <location>
        <begin position="227"/>
        <end position="248"/>
    </location>
</feature>
<feature type="compositionally biased region" description="Polar residues" evidence="8">
    <location>
        <begin position="175"/>
        <end position="199"/>
    </location>
</feature>
<evidence type="ECO:0000256" key="7">
    <source>
        <dbReference type="ARBA" id="ARBA00022917"/>
    </source>
</evidence>
<dbReference type="GO" id="GO:0003743">
    <property type="term" value="F:translation initiation factor activity"/>
    <property type="evidence" value="ECO:0007669"/>
    <property type="project" value="UniProtKB-KW"/>
</dbReference>
<feature type="compositionally biased region" description="Gly residues" evidence="8">
    <location>
        <begin position="819"/>
        <end position="832"/>
    </location>
</feature>
<feature type="region of interest" description="Disordered" evidence="8">
    <location>
        <begin position="729"/>
        <end position="865"/>
    </location>
</feature>
<feature type="compositionally biased region" description="Basic and acidic residues" evidence="8">
    <location>
        <begin position="1145"/>
        <end position="1158"/>
    </location>
</feature>
<dbReference type="Pfam" id="PF12152">
    <property type="entry name" value="eIF_4G1"/>
    <property type="match status" value="1"/>
</dbReference>
<evidence type="ECO:0000256" key="4">
    <source>
        <dbReference type="ARBA" id="ARBA00022540"/>
    </source>
</evidence>
<dbReference type="InterPro" id="IPR036211">
    <property type="entry name" value="eIF4G_eIF4E-bd_sf"/>
</dbReference>
<keyword evidence="5" id="KW-0597">Phosphoprotein</keyword>
<comment type="similarity">
    <text evidence="2">Belongs to the eukaryotic initiation factor 4G family.</text>
</comment>
<dbReference type="InterPro" id="IPR022745">
    <property type="entry name" value="eIF4G1_eIF4E-bd"/>
</dbReference>
<dbReference type="STRING" id="1263082.A0A068RYW6"/>
<comment type="subcellular location">
    <subcellularLocation>
        <location evidence="1">Cytoplasm</location>
    </subcellularLocation>
</comment>
<keyword evidence="6" id="KW-0694">RNA-binding</keyword>
<dbReference type="GO" id="GO:0010494">
    <property type="term" value="C:cytoplasmic stress granule"/>
    <property type="evidence" value="ECO:0007669"/>
    <property type="project" value="UniProtKB-ARBA"/>
</dbReference>
<dbReference type="SUPFAM" id="SSF101489">
    <property type="entry name" value="Eukaryotic initiation factor 4f subunit eIF4g, eIF4e-binding domain"/>
    <property type="match status" value="1"/>
</dbReference>
<evidence type="ECO:0000256" key="1">
    <source>
        <dbReference type="ARBA" id="ARBA00004496"/>
    </source>
</evidence>
<feature type="compositionally biased region" description="Low complexity" evidence="8">
    <location>
        <begin position="298"/>
        <end position="311"/>
    </location>
</feature>
<evidence type="ECO:0000256" key="8">
    <source>
        <dbReference type="SAM" id="MobiDB-lite"/>
    </source>
</evidence>
<proteinExistence type="inferred from homology"/>
<feature type="region of interest" description="Disordered" evidence="8">
    <location>
        <begin position="286"/>
        <end position="412"/>
    </location>
</feature>
<dbReference type="InterPro" id="IPR003890">
    <property type="entry name" value="MIF4G-like_typ-3"/>
</dbReference>
<feature type="compositionally biased region" description="Low complexity" evidence="8">
    <location>
        <begin position="803"/>
        <end position="814"/>
    </location>
</feature>
<evidence type="ECO:0000259" key="9">
    <source>
        <dbReference type="SMART" id="SM00543"/>
    </source>
</evidence>
<feature type="compositionally biased region" description="Low complexity" evidence="8">
    <location>
        <begin position="492"/>
        <end position="508"/>
    </location>
</feature>
<dbReference type="Gene3D" id="1.20.970.30">
    <property type="entry name" value="eIF4G, eIF4E-binding domain"/>
    <property type="match status" value="1"/>
</dbReference>
<evidence type="ECO:0000313" key="10">
    <source>
        <dbReference type="EMBL" id="CDH55338.1"/>
    </source>
</evidence>
<reference evidence="10" key="1">
    <citation type="submission" date="2013-08" db="EMBL/GenBank/DDBJ databases">
        <title>Gene expansion shapes genome architecture in the human pathogen Lichtheimia corymbifera: an evolutionary genomics analysis in the ancient terrestrial Mucorales (Mucoromycotina).</title>
        <authorList>
            <person name="Schwartze V.U."/>
            <person name="Winter S."/>
            <person name="Shelest E."/>
            <person name="Marcet-Houben M."/>
            <person name="Horn F."/>
            <person name="Wehner S."/>
            <person name="Hoffmann K."/>
            <person name="Riege K."/>
            <person name="Sammeth M."/>
            <person name="Nowrousian M."/>
            <person name="Valiante V."/>
            <person name="Linde J."/>
            <person name="Jacobsen I.D."/>
            <person name="Marz M."/>
            <person name="Brakhage A.A."/>
            <person name="Gabaldon T."/>
            <person name="Bocker S."/>
            <person name="Voigt K."/>
        </authorList>
    </citation>
    <scope>NUCLEOTIDE SEQUENCE [LARGE SCALE GENOMIC DNA]</scope>
    <source>
        <strain evidence="10">FSU 9682</strain>
    </source>
</reference>
<feature type="compositionally biased region" description="Basic and acidic residues" evidence="8">
    <location>
        <begin position="729"/>
        <end position="739"/>
    </location>
</feature>
<keyword evidence="11" id="KW-1185">Reference proteome</keyword>
<dbReference type="GO" id="GO:0003729">
    <property type="term" value="F:mRNA binding"/>
    <property type="evidence" value="ECO:0007669"/>
    <property type="project" value="TreeGrafter"/>
</dbReference>
<dbReference type="SUPFAM" id="SSF48371">
    <property type="entry name" value="ARM repeat"/>
    <property type="match status" value="1"/>
</dbReference>
<name>A0A068RYW6_9FUNG</name>
<dbReference type="GO" id="GO:0016281">
    <property type="term" value="C:eukaryotic translation initiation factor 4F complex"/>
    <property type="evidence" value="ECO:0007669"/>
    <property type="project" value="TreeGrafter"/>
</dbReference>
<dbReference type="Gene3D" id="1.25.40.180">
    <property type="match status" value="1"/>
</dbReference>
<feature type="compositionally biased region" description="Basic and acidic residues" evidence="8">
    <location>
        <begin position="510"/>
        <end position="525"/>
    </location>
</feature>
<dbReference type="FunFam" id="1.25.40.180:FF:000020">
    <property type="entry name" value="Eukaryotic translation initiation factor subunit"/>
    <property type="match status" value="1"/>
</dbReference>
<evidence type="ECO:0000256" key="5">
    <source>
        <dbReference type="ARBA" id="ARBA00022553"/>
    </source>
</evidence>
<feature type="compositionally biased region" description="Polar residues" evidence="8">
    <location>
        <begin position="373"/>
        <end position="383"/>
    </location>
</feature>
<dbReference type="EMBL" id="CBTN010000029">
    <property type="protein sequence ID" value="CDH55338.1"/>
    <property type="molecule type" value="Genomic_DNA"/>
</dbReference>
<dbReference type="OrthoDB" id="514777at2759"/>
<dbReference type="SMART" id="SM00543">
    <property type="entry name" value="MIF4G"/>
    <property type="match status" value="1"/>
</dbReference>
<feature type="compositionally biased region" description="Polar residues" evidence="8">
    <location>
        <begin position="1232"/>
        <end position="1269"/>
    </location>
</feature>
<protein>
    <submittedName>
        <fullName evidence="10">Translation initiation factor eif4g</fullName>
    </submittedName>
</protein>
<gene>
    <name evidence="10" type="ORF">LCOR_06488.1</name>
</gene>
<organism evidence="10 11">
    <name type="scientific">Lichtheimia corymbifera JMRC:FSU:9682</name>
    <dbReference type="NCBI Taxonomy" id="1263082"/>
    <lineage>
        <taxon>Eukaryota</taxon>
        <taxon>Fungi</taxon>
        <taxon>Fungi incertae sedis</taxon>
        <taxon>Mucoromycota</taxon>
        <taxon>Mucoromycotina</taxon>
        <taxon>Mucoromycetes</taxon>
        <taxon>Mucorales</taxon>
        <taxon>Lichtheimiaceae</taxon>
        <taxon>Lichtheimia</taxon>
    </lineage>
</organism>
<sequence length="1283" mass="143254">MQVVSDVVYKYDLKALEYYKKNRLLAFGLVSIGRRFHSAIRDEVVKPCLGFTTVPSPFNRKRIIRRLSTSEDVLLTCGGDGGSNGDQQTRITNHLSSKHIIRIRCSGLGKEGMCCIDEPIGCSARLCTFGPSNEQNANFIRHKLQITQGNSTWSLNTASPSSSDKDNINETTLKTATNVSSTNDRVSAPSKQHPITTRTRLAHKSKSGSIPRNASVQLPQPPPMKTDTIQFGSINQNTDTPPQSLNITTVNDSTSHILKSTKVKFGSLPATDTSSAHHWQGHPHIRIQQHTHPPPSSSKPRTTTSPRISTQQHHHHQSSSTAFNHDKSNNNNRKLFTQPFAPQHSSSPDSHSAHPHGNRHYRQHHYNPKHPSQHPSISPNMQNAHYIPHHHYHHQKKALSPHMTTSPSMPAAQNIPMSHAWSSPGHVPVQSHQAYLIPQNYDNQPRFYPQYPISPYIAAPQSPAYVTLARTSKALPIINPDTKAEVKADPRSSISTSTSSSTTTTTTTKEPTKSVVEERKKEEVKSPSPSSKSPTPTLKRIPIVDPAIANREKREREEAEQRAKEEAERRAKEEAERRAKEEAEERAKKEELERKEREEKERLEAERKALEEKERRIREEEQQREEEKARQLAIEEEKKKTADEKTSKVPERLDLTTISSMPPSTTPIRTPSSPATRMIDDPSTVRYPPNIKPFGGSKDPKSGKIQYDPAFLMQFAPLCLQTSEDLSKFRDMTKGDEQNGNRSMSSRRQGSERGRGPRTPSGGGDVAMFRHGSKDGVTRMDMGNFASGGRPLTHRVGSGGHGIPHPGSAGGMQREGSHGGRGGRGGRGNGGNKGRHGGGKDQQEKQQQGGPTIPPEQVAPLEKSQNRWVPLALRRQREAEAADDGLMSDELIIRKVKALLNKLTLEKFDSISDQIWQYAKQSEKEDNGHSLRLVIELTFEKACDEPNFAMMWAQLCRKMYDVITDDIKWQDKEGNIVSGLNLFRKFLLNRCQHDFERGWKTKIPQLEENSSDMMSDEYYAAVKAKRQGLGLVQFIGELFKRHMLTDKIMIDCLNRLADDPSNAVDEETETMCKLLTTVGQNLDVPKTRRWLDAYFARMKEMTESPNLSSRIKFMIMDVFDLRKNKWVSRRGNQPAPTTIAEIHEQAQKARNEEKEAMKRTGSSRGTLPHPMSRAGSHRGAGTRDLQREGSNSGNASSVVDGWNMVGSGTGSGSPNRSNELANFGKTDRSKTRSNVLGPSNSPFASLNRASSKSGEQKSNSNENNSTNMFSALGGEDHDRSEDH</sequence>
<keyword evidence="3" id="KW-0963">Cytoplasm</keyword>
<feature type="region of interest" description="Disordered" evidence="8">
    <location>
        <begin position="175"/>
        <end position="248"/>
    </location>
</feature>
<evidence type="ECO:0000256" key="2">
    <source>
        <dbReference type="ARBA" id="ARBA00005775"/>
    </source>
</evidence>
<feature type="compositionally biased region" description="Low complexity" evidence="8">
    <location>
        <begin position="656"/>
        <end position="674"/>
    </location>
</feature>
<dbReference type="VEuPathDB" id="FungiDB:LCOR_06488.1"/>
<dbReference type="Proteomes" id="UP000027586">
    <property type="component" value="Unassembled WGS sequence"/>
</dbReference>
<feature type="compositionally biased region" description="Low complexity" evidence="8">
    <location>
        <begin position="526"/>
        <end position="537"/>
    </location>
</feature>
<evidence type="ECO:0000313" key="11">
    <source>
        <dbReference type="Proteomes" id="UP000027586"/>
    </source>
</evidence>
<feature type="compositionally biased region" description="Polar residues" evidence="8">
    <location>
        <begin position="1188"/>
        <end position="1197"/>
    </location>
</feature>
<feature type="domain" description="MIF4G" evidence="9">
    <location>
        <begin position="893"/>
        <end position="1125"/>
    </location>
</feature>